<keyword evidence="3" id="KW-0539">Nucleus</keyword>
<dbReference type="PROSITE" id="PS50090">
    <property type="entry name" value="MYB_LIKE"/>
    <property type="match status" value="1"/>
</dbReference>
<evidence type="ECO:0000313" key="8">
    <source>
        <dbReference type="WBParaSite" id="TMUE_2000009342.2"/>
    </source>
</evidence>
<dbReference type="Proteomes" id="UP000046395">
    <property type="component" value="Unassembled WGS sequence"/>
</dbReference>
<evidence type="ECO:0000256" key="1">
    <source>
        <dbReference type="ARBA" id="ARBA00004123"/>
    </source>
</evidence>
<evidence type="ECO:0000313" key="6">
    <source>
        <dbReference type="Proteomes" id="UP000046395"/>
    </source>
</evidence>
<dbReference type="InterPro" id="IPR001005">
    <property type="entry name" value="SANT/Myb"/>
</dbReference>
<evidence type="ECO:0000256" key="4">
    <source>
        <dbReference type="SAM" id="MobiDB-lite"/>
    </source>
</evidence>
<dbReference type="SMART" id="SM00717">
    <property type="entry name" value="SANT"/>
    <property type="match status" value="3"/>
</dbReference>
<dbReference type="GO" id="GO:0005634">
    <property type="term" value="C:nucleus"/>
    <property type="evidence" value="ECO:0007669"/>
    <property type="project" value="UniProtKB-SubCell"/>
</dbReference>
<feature type="region of interest" description="Disordered" evidence="4">
    <location>
        <begin position="380"/>
        <end position="408"/>
    </location>
</feature>
<dbReference type="AlphaFoldDB" id="A0A5S6QR21"/>
<keyword evidence="2" id="KW-0238">DNA-binding</keyword>
<dbReference type="WBParaSite" id="TMUE_2000009342.1">
    <property type="protein sequence ID" value="TMUE_2000009342.1"/>
    <property type="gene ID" value="WBGene00286084"/>
</dbReference>
<feature type="domain" description="Myb-like" evidence="5">
    <location>
        <begin position="224"/>
        <end position="287"/>
    </location>
</feature>
<protein>
    <submittedName>
        <fullName evidence="7 8">Myb-like domain-containing protein</fullName>
    </submittedName>
</protein>
<evidence type="ECO:0000256" key="3">
    <source>
        <dbReference type="ARBA" id="ARBA00023242"/>
    </source>
</evidence>
<dbReference type="PANTHER" id="PTHR46380:SF2">
    <property type="entry name" value="CYCLIN-D-BINDING MYB-LIKE TRANSCRIPTION FACTOR 1"/>
    <property type="match status" value="1"/>
</dbReference>
<evidence type="ECO:0000256" key="2">
    <source>
        <dbReference type="ARBA" id="ARBA00023125"/>
    </source>
</evidence>
<accession>A0A5S6QR21</accession>
<reference evidence="7" key="3">
    <citation type="submission" date="2019-12" db="UniProtKB">
        <authorList>
            <consortium name="WormBaseParasite"/>
        </authorList>
    </citation>
    <scope>IDENTIFICATION</scope>
</reference>
<dbReference type="InterPro" id="IPR051651">
    <property type="entry name" value="DMTF1_DNA-bind_reg"/>
</dbReference>
<dbReference type="GO" id="GO:0003700">
    <property type="term" value="F:DNA-binding transcription factor activity"/>
    <property type="evidence" value="ECO:0007669"/>
    <property type="project" value="TreeGrafter"/>
</dbReference>
<evidence type="ECO:0000259" key="5">
    <source>
        <dbReference type="PROSITE" id="PS50090"/>
    </source>
</evidence>
<reference evidence="6" key="1">
    <citation type="submission" date="2013-11" db="EMBL/GenBank/DDBJ databases">
        <authorList>
            <person name="Aslett M."/>
        </authorList>
    </citation>
    <scope>NUCLEOTIDE SEQUENCE [LARGE SCALE GENOMIC DNA]</scope>
    <source>
        <strain evidence="6">Edinburgh</strain>
    </source>
</reference>
<evidence type="ECO:0000313" key="7">
    <source>
        <dbReference type="WBParaSite" id="TMUE_2000009342.1"/>
    </source>
</evidence>
<comment type="subcellular location">
    <subcellularLocation>
        <location evidence="1">Nucleus</location>
    </subcellularLocation>
</comment>
<dbReference type="GO" id="GO:0000976">
    <property type="term" value="F:transcription cis-regulatory region binding"/>
    <property type="evidence" value="ECO:0007669"/>
    <property type="project" value="TreeGrafter"/>
</dbReference>
<dbReference type="STRING" id="70415.A0A5S6QR21"/>
<dbReference type="Gene3D" id="1.10.10.60">
    <property type="entry name" value="Homeodomain-like"/>
    <property type="match status" value="1"/>
</dbReference>
<feature type="compositionally biased region" description="Polar residues" evidence="4">
    <location>
        <begin position="390"/>
        <end position="408"/>
    </location>
</feature>
<dbReference type="SUPFAM" id="SSF46689">
    <property type="entry name" value="Homeodomain-like"/>
    <property type="match status" value="1"/>
</dbReference>
<dbReference type="WBParaSite" id="TMUE_2000009342.2">
    <property type="protein sequence ID" value="TMUE_2000009342.2"/>
    <property type="gene ID" value="WBGene00286084"/>
</dbReference>
<dbReference type="WBParaSite" id="TMUE_2000009342.5">
    <property type="protein sequence ID" value="TMUE_2000009342.5"/>
    <property type="gene ID" value="WBGene00286084"/>
</dbReference>
<name>A0A5S6QR21_TRIMR</name>
<reference evidence="6" key="2">
    <citation type="submission" date="2014-03" db="EMBL/GenBank/DDBJ databases">
        <title>The whipworm genome and dual-species transcriptomics of an intimate host-pathogen interaction.</title>
        <authorList>
            <person name="Foth B.J."/>
            <person name="Tsai I.J."/>
            <person name="Reid A.J."/>
            <person name="Bancroft A.J."/>
            <person name="Nichol S."/>
            <person name="Tracey A."/>
            <person name="Holroyd N."/>
            <person name="Cotton J.A."/>
            <person name="Stanley E.J."/>
            <person name="Zarowiecki M."/>
            <person name="Liu J.Z."/>
            <person name="Huckvale T."/>
            <person name="Cooper P.J."/>
            <person name="Grencis R.K."/>
            <person name="Berriman M."/>
        </authorList>
    </citation>
    <scope>NUCLEOTIDE SEQUENCE [LARGE SCALE GENOMIC DNA]</scope>
    <source>
        <strain evidence="6">Edinburgh</strain>
    </source>
</reference>
<proteinExistence type="predicted"/>
<keyword evidence="6" id="KW-1185">Reference proteome</keyword>
<dbReference type="PANTHER" id="PTHR46380">
    <property type="entry name" value="CYCLIN-D-BINDING MYB-LIKE TRANSCRIPTION FACTOR 1"/>
    <property type="match status" value="1"/>
</dbReference>
<organism evidence="6 7">
    <name type="scientific">Trichuris muris</name>
    <name type="common">Mouse whipworm</name>
    <dbReference type="NCBI Taxonomy" id="70415"/>
    <lineage>
        <taxon>Eukaryota</taxon>
        <taxon>Metazoa</taxon>
        <taxon>Ecdysozoa</taxon>
        <taxon>Nematoda</taxon>
        <taxon>Enoplea</taxon>
        <taxon>Dorylaimia</taxon>
        <taxon>Trichinellida</taxon>
        <taxon>Trichuridae</taxon>
        <taxon>Trichuris</taxon>
    </lineage>
</organism>
<dbReference type="WBParaSite" id="TMUE_2000009342.3">
    <property type="protein sequence ID" value="TMUE_2000009342.3"/>
    <property type="gene ID" value="WBGene00286084"/>
</dbReference>
<dbReference type="InterPro" id="IPR009057">
    <property type="entry name" value="Homeodomain-like_sf"/>
</dbReference>
<dbReference type="WBParaSite" id="TMUE_2000009342.4">
    <property type="protein sequence ID" value="TMUE_2000009342.4"/>
    <property type="gene ID" value="WBGene00286084"/>
</dbReference>
<sequence length="408" mass="47998">MKQEFIETPHIVERNAKAGCNPEKRKDVQTHGDLMSLKTEEEFSETSSTVASDVNAQYKEGKGEKKFKPVDIENALPWHRRFVFTREDIAEVENRTGIKLKNGRFTKEEDNRIRKNWKAYSRHYNLSFFDVFCRGHLKKQADKFIANTHVYAELARKLPLRTARSVSLRARVILHPHYDSASRPFSASERERIKELQEVYGKNWNKISLNLQRTPSSVSQYSSRMMYKRGQFSTEEQDTIVDWVRKHYGEEEAFTRSTNDIDWKRMQLEVIRNRCIQQLKDFWSNWITKLEFDPVNRKAIALCILDRLERLNVQKEADVPWSEMAAELACDERYLRHRFADMKFRYATERDGQSIAAYQYWTSGVATECKQFEEELSQRRGAYRGKSARTSHVPTLRSSTRHAASGSR</sequence>